<gene>
    <name evidence="1" type="ORF">GL300_23205</name>
</gene>
<organism evidence="1 2">
    <name type="scientific">Paracoccus litorisediminis</name>
    <dbReference type="NCBI Taxonomy" id="2006130"/>
    <lineage>
        <taxon>Bacteria</taxon>
        <taxon>Pseudomonadati</taxon>
        <taxon>Pseudomonadota</taxon>
        <taxon>Alphaproteobacteria</taxon>
        <taxon>Rhodobacterales</taxon>
        <taxon>Paracoccaceae</taxon>
        <taxon>Paracoccus</taxon>
    </lineage>
</organism>
<evidence type="ECO:0000313" key="1">
    <source>
        <dbReference type="EMBL" id="MTH62110.1"/>
    </source>
</evidence>
<dbReference type="RefSeq" id="WP_155042062.1">
    <property type="nucleotide sequence ID" value="NZ_WMIG01000026.1"/>
</dbReference>
<comment type="caution">
    <text evidence="1">The sequence shown here is derived from an EMBL/GenBank/DDBJ whole genome shotgun (WGS) entry which is preliminary data.</text>
</comment>
<dbReference type="Proteomes" id="UP000449846">
    <property type="component" value="Unassembled WGS sequence"/>
</dbReference>
<protein>
    <submittedName>
        <fullName evidence="1">Uncharacterized protein</fullName>
    </submittedName>
</protein>
<proteinExistence type="predicted"/>
<accession>A0A844HQE7</accession>
<dbReference type="OrthoDB" id="7585945at2"/>
<dbReference type="EMBL" id="WMIG01000026">
    <property type="protein sequence ID" value="MTH62110.1"/>
    <property type="molecule type" value="Genomic_DNA"/>
</dbReference>
<dbReference type="AlphaFoldDB" id="A0A844HQE7"/>
<evidence type="ECO:0000313" key="2">
    <source>
        <dbReference type="Proteomes" id="UP000449846"/>
    </source>
</evidence>
<keyword evidence="2" id="KW-1185">Reference proteome</keyword>
<reference evidence="1 2" key="1">
    <citation type="submission" date="2019-11" db="EMBL/GenBank/DDBJ databases">
        <authorList>
            <person name="Dong K."/>
        </authorList>
    </citation>
    <scope>NUCLEOTIDE SEQUENCE [LARGE SCALE GENOMIC DNA]</scope>
    <source>
        <strain evidence="1 2">NBRC 112902</strain>
    </source>
</reference>
<sequence>MRLVLNPGVTPYRLFDGMGLVIHARPALVEVIEEAKADPALLAHAEAAKGLVDADAEAVAITPELLRSRGRSGVLFAKAVARLVIESWEGVEDPDGSPAPVTPDRIDALLDLQPVYEAFTLHYLGRWLIVQAEKNDSSLSLNGISAGAQTTAKAARRRAKPAPAG</sequence>
<name>A0A844HQE7_9RHOB</name>